<keyword evidence="2" id="KW-1185">Reference proteome</keyword>
<proteinExistence type="predicted"/>
<dbReference type="AlphaFoldDB" id="A0A2U1N9I1"/>
<accession>A0A2U1N9I1</accession>
<dbReference type="STRING" id="35608.A0A2U1N9I1"/>
<dbReference type="PANTHER" id="PTHR35478">
    <property type="entry name" value="ZINC FINGER FYVE DOMAIN PROTEIN"/>
    <property type="match status" value="1"/>
</dbReference>
<evidence type="ECO:0000313" key="2">
    <source>
        <dbReference type="Proteomes" id="UP000245207"/>
    </source>
</evidence>
<organism evidence="1 2">
    <name type="scientific">Artemisia annua</name>
    <name type="common">Sweet wormwood</name>
    <dbReference type="NCBI Taxonomy" id="35608"/>
    <lineage>
        <taxon>Eukaryota</taxon>
        <taxon>Viridiplantae</taxon>
        <taxon>Streptophyta</taxon>
        <taxon>Embryophyta</taxon>
        <taxon>Tracheophyta</taxon>
        <taxon>Spermatophyta</taxon>
        <taxon>Magnoliopsida</taxon>
        <taxon>eudicotyledons</taxon>
        <taxon>Gunneridae</taxon>
        <taxon>Pentapetalae</taxon>
        <taxon>asterids</taxon>
        <taxon>campanulids</taxon>
        <taxon>Asterales</taxon>
        <taxon>Asteraceae</taxon>
        <taxon>Asteroideae</taxon>
        <taxon>Anthemideae</taxon>
        <taxon>Artemisiinae</taxon>
        <taxon>Artemisia</taxon>
    </lineage>
</organism>
<evidence type="ECO:0000313" key="1">
    <source>
        <dbReference type="EMBL" id="PWA70136.1"/>
    </source>
</evidence>
<dbReference type="EMBL" id="PKPP01003299">
    <property type="protein sequence ID" value="PWA70136.1"/>
    <property type="molecule type" value="Genomic_DNA"/>
</dbReference>
<protein>
    <submittedName>
        <fullName evidence="1">Uncharacterized protein</fullName>
    </submittedName>
</protein>
<dbReference type="Proteomes" id="UP000245207">
    <property type="component" value="Unassembled WGS sequence"/>
</dbReference>
<name>A0A2U1N9I1_ARTAN</name>
<sequence length="294" mass="32651">MAKEVDEVKDEANSNIIKFRRVLDLSAGGEKASGFSLDMDFMGLAAPIPPPVVPVSSHDSVIQLNVCKNQTTLAEKPAPKDFQRNTKGSGLAQSDKATWEAMAGIQEDCVSSYTIDGQERLPSVSTAEQWMVTGNANNVEAVRSSHHYESAPDTVLYKTWFVHSTPLAEMPISSIIQVSLDEKSEDRSSWVILSRSFLEYCIFAWDNHPRTLLMCVNNVALAQEFAKSDPILYMVDNQILKRSGNRAALDAWCTTRKSRFVDLCSQWDDANVIIPGKKVEKFAESLKNLVDDSN</sequence>
<reference evidence="1 2" key="1">
    <citation type="journal article" date="2018" name="Mol. Plant">
        <title>The genome of Artemisia annua provides insight into the evolution of Asteraceae family and artemisinin biosynthesis.</title>
        <authorList>
            <person name="Shen Q."/>
            <person name="Zhang L."/>
            <person name="Liao Z."/>
            <person name="Wang S."/>
            <person name="Yan T."/>
            <person name="Shi P."/>
            <person name="Liu M."/>
            <person name="Fu X."/>
            <person name="Pan Q."/>
            <person name="Wang Y."/>
            <person name="Lv Z."/>
            <person name="Lu X."/>
            <person name="Zhang F."/>
            <person name="Jiang W."/>
            <person name="Ma Y."/>
            <person name="Chen M."/>
            <person name="Hao X."/>
            <person name="Li L."/>
            <person name="Tang Y."/>
            <person name="Lv G."/>
            <person name="Zhou Y."/>
            <person name="Sun X."/>
            <person name="Brodelius P.E."/>
            <person name="Rose J.K.C."/>
            <person name="Tang K."/>
        </authorList>
    </citation>
    <scope>NUCLEOTIDE SEQUENCE [LARGE SCALE GENOMIC DNA]</scope>
    <source>
        <strain evidence="2">cv. Huhao1</strain>
        <tissue evidence="1">Leaf</tissue>
    </source>
</reference>
<dbReference type="PANTHER" id="PTHR35478:SF1">
    <property type="entry name" value="ZINC FINGER FYVE DOMAIN-CONTAINING PROTEIN 26"/>
    <property type="match status" value="1"/>
</dbReference>
<dbReference type="OrthoDB" id="1936617at2759"/>
<gene>
    <name evidence="1" type="ORF">CTI12_AA291390</name>
</gene>
<comment type="caution">
    <text evidence="1">The sequence shown here is derived from an EMBL/GenBank/DDBJ whole genome shotgun (WGS) entry which is preliminary data.</text>
</comment>